<accession>A0A8J2QIU7</accession>
<keyword evidence="6" id="KW-1185">Reference proteome</keyword>
<dbReference type="AlphaFoldDB" id="A0A8J2QIU7"/>
<dbReference type="InterPro" id="IPR038606">
    <property type="entry name" value="To_sf"/>
</dbReference>
<dbReference type="Proteomes" id="UP000789524">
    <property type="component" value="Unassembled WGS sequence"/>
</dbReference>
<comment type="caution">
    <text evidence="5">The sequence shown here is derived from an EMBL/GenBank/DDBJ whole genome shotgun (WGS) entry which is preliminary data.</text>
</comment>
<sequence length="238" mass="26675">MYKQTVCLILCFSSSVLSSSLFSPCKVTDGDCISKSTQALIPALLSGIPELGVESSDPLFVEKIEGNLSIIKYKFYNTTVEGYKHCKISNIKVSPDITNLHYELDCDKLKLSGKYDVNGRLVILPVEGSGDYELITGKYHIDIDAELKTSPGKDGKDHLQIKNFKLKCKSLSPTKYDFRNLFNGQKDLSDAVHKFAHENWQEVAELVQDPTWYATQKKVISNVNKYLKSVPLDDLKIA</sequence>
<dbReference type="EMBL" id="CAKASE010000048">
    <property type="protein sequence ID" value="CAG9562608.1"/>
    <property type="molecule type" value="Genomic_DNA"/>
</dbReference>
<evidence type="ECO:0000256" key="2">
    <source>
        <dbReference type="ARBA" id="ARBA00023108"/>
    </source>
</evidence>
<comment type="similarity">
    <text evidence="3">Belongs to the TO family.</text>
</comment>
<name>A0A8J2QIU7_9NEOP</name>
<dbReference type="PANTHER" id="PTHR11008:SF41">
    <property type="entry name" value="RE70318P"/>
    <property type="match status" value="1"/>
</dbReference>
<dbReference type="Pfam" id="PF06585">
    <property type="entry name" value="JHBP"/>
    <property type="match status" value="1"/>
</dbReference>
<protein>
    <submittedName>
        <fullName evidence="5">(African queen) hypothetical protein</fullName>
    </submittedName>
</protein>
<dbReference type="PANTHER" id="PTHR11008">
    <property type="entry name" value="PROTEIN TAKEOUT-LIKE PROTEIN"/>
    <property type="match status" value="1"/>
</dbReference>
<feature type="signal peptide" evidence="4">
    <location>
        <begin position="1"/>
        <end position="18"/>
    </location>
</feature>
<evidence type="ECO:0000313" key="6">
    <source>
        <dbReference type="Proteomes" id="UP000789524"/>
    </source>
</evidence>
<keyword evidence="1 4" id="KW-0732">Signal</keyword>
<organism evidence="5 6">
    <name type="scientific">Danaus chrysippus</name>
    <name type="common">African queen</name>
    <dbReference type="NCBI Taxonomy" id="151541"/>
    <lineage>
        <taxon>Eukaryota</taxon>
        <taxon>Metazoa</taxon>
        <taxon>Ecdysozoa</taxon>
        <taxon>Arthropoda</taxon>
        <taxon>Hexapoda</taxon>
        <taxon>Insecta</taxon>
        <taxon>Pterygota</taxon>
        <taxon>Neoptera</taxon>
        <taxon>Endopterygota</taxon>
        <taxon>Lepidoptera</taxon>
        <taxon>Glossata</taxon>
        <taxon>Ditrysia</taxon>
        <taxon>Papilionoidea</taxon>
        <taxon>Nymphalidae</taxon>
        <taxon>Danainae</taxon>
        <taxon>Danaini</taxon>
        <taxon>Danaina</taxon>
        <taxon>Danaus</taxon>
        <taxon>Anosia</taxon>
    </lineage>
</organism>
<dbReference type="FunFam" id="3.15.10.30:FF:000001">
    <property type="entry name" value="Takeout-like protein 1"/>
    <property type="match status" value="1"/>
</dbReference>
<feature type="chain" id="PRO_5035241971" evidence="4">
    <location>
        <begin position="19"/>
        <end position="238"/>
    </location>
</feature>
<gene>
    <name evidence="5" type="ORF">DCHRY22_LOCUS3915</name>
</gene>
<dbReference type="InterPro" id="IPR010562">
    <property type="entry name" value="Haemolymph_juvenile_hormone-bd"/>
</dbReference>
<proteinExistence type="inferred from homology"/>
<dbReference type="SMART" id="SM00700">
    <property type="entry name" value="JHBP"/>
    <property type="match status" value="1"/>
</dbReference>
<evidence type="ECO:0000256" key="3">
    <source>
        <dbReference type="ARBA" id="ARBA00060902"/>
    </source>
</evidence>
<dbReference type="OrthoDB" id="6852572at2759"/>
<reference evidence="5" key="1">
    <citation type="submission" date="2021-09" db="EMBL/GenBank/DDBJ databases">
        <authorList>
            <person name="Martin H S."/>
        </authorList>
    </citation>
    <scope>NUCLEOTIDE SEQUENCE</scope>
</reference>
<evidence type="ECO:0000256" key="4">
    <source>
        <dbReference type="SAM" id="SignalP"/>
    </source>
</evidence>
<dbReference type="Gene3D" id="3.15.10.30">
    <property type="entry name" value="Haemolymph juvenile hormone binding protein"/>
    <property type="match status" value="1"/>
</dbReference>
<evidence type="ECO:0000313" key="5">
    <source>
        <dbReference type="EMBL" id="CAG9562608.1"/>
    </source>
</evidence>
<evidence type="ECO:0000256" key="1">
    <source>
        <dbReference type="ARBA" id="ARBA00022729"/>
    </source>
</evidence>
<dbReference type="GO" id="GO:0007623">
    <property type="term" value="P:circadian rhythm"/>
    <property type="evidence" value="ECO:0007669"/>
    <property type="project" value="UniProtKB-ARBA"/>
</dbReference>
<keyword evidence="2" id="KW-0090">Biological rhythms</keyword>